<dbReference type="EMBL" id="JASCZI010030468">
    <property type="protein sequence ID" value="MED6122880.1"/>
    <property type="molecule type" value="Genomic_DNA"/>
</dbReference>
<protein>
    <submittedName>
        <fullName evidence="1">Uncharacterized protein</fullName>
    </submittedName>
</protein>
<reference evidence="1 2" key="1">
    <citation type="journal article" date="2023" name="Plants (Basel)">
        <title>Bridging the Gap: Combining Genomics and Transcriptomics Approaches to Understand Stylosanthes scabra, an Orphan Legume from the Brazilian Caatinga.</title>
        <authorList>
            <person name="Ferreira-Neto J.R.C."/>
            <person name="da Silva M.D."/>
            <person name="Binneck E."/>
            <person name="de Melo N.F."/>
            <person name="da Silva R.H."/>
            <person name="de Melo A.L.T.M."/>
            <person name="Pandolfi V."/>
            <person name="Bustamante F.O."/>
            <person name="Brasileiro-Vidal A.C."/>
            <person name="Benko-Iseppon A.M."/>
        </authorList>
    </citation>
    <scope>NUCLEOTIDE SEQUENCE [LARGE SCALE GENOMIC DNA]</scope>
    <source>
        <tissue evidence="1">Leaves</tissue>
    </source>
</reference>
<gene>
    <name evidence="1" type="ORF">PIB30_044039</name>
</gene>
<sequence length="78" mass="8770">LPSSRSPIRNLGHLSLFSHPFSRQIPHRCLLPLTGPLLTVPFTEEEATFGPCTARPRYRRSLRHPFSKPFPVVAVSPP</sequence>
<evidence type="ECO:0000313" key="2">
    <source>
        <dbReference type="Proteomes" id="UP001341840"/>
    </source>
</evidence>
<comment type="caution">
    <text evidence="1">The sequence shown here is derived from an EMBL/GenBank/DDBJ whole genome shotgun (WGS) entry which is preliminary data.</text>
</comment>
<keyword evidence="2" id="KW-1185">Reference proteome</keyword>
<evidence type="ECO:0000313" key="1">
    <source>
        <dbReference type="EMBL" id="MED6122880.1"/>
    </source>
</evidence>
<name>A0ABU6RG29_9FABA</name>
<feature type="non-terminal residue" evidence="1">
    <location>
        <position position="1"/>
    </location>
</feature>
<dbReference type="Proteomes" id="UP001341840">
    <property type="component" value="Unassembled WGS sequence"/>
</dbReference>
<accession>A0ABU6RG29</accession>
<organism evidence="1 2">
    <name type="scientific">Stylosanthes scabra</name>
    <dbReference type="NCBI Taxonomy" id="79078"/>
    <lineage>
        <taxon>Eukaryota</taxon>
        <taxon>Viridiplantae</taxon>
        <taxon>Streptophyta</taxon>
        <taxon>Embryophyta</taxon>
        <taxon>Tracheophyta</taxon>
        <taxon>Spermatophyta</taxon>
        <taxon>Magnoliopsida</taxon>
        <taxon>eudicotyledons</taxon>
        <taxon>Gunneridae</taxon>
        <taxon>Pentapetalae</taxon>
        <taxon>rosids</taxon>
        <taxon>fabids</taxon>
        <taxon>Fabales</taxon>
        <taxon>Fabaceae</taxon>
        <taxon>Papilionoideae</taxon>
        <taxon>50 kb inversion clade</taxon>
        <taxon>dalbergioids sensu lato</taxon>
        <taxon>Dalbergieae</taxon>
        <taxon>Pterocarpus clade</taxon>
        <taxon>Stylosanthes</taxon>
    </lineage>
</organism>
<proteinExistence type="predicted"/>